<reference evidence="2" key="1">
    <citation type="journal article" date="2019" name="Int. J. Syst. Evol. Microbiol.">
        <title>The Global Catalogue of Microorganisms (GCM) 10K type strain sequencing project: providing services to taxonomists for standard genome sequencing and annotation.</title>
        <authorList>
            <consortium name="The Broad Institute Genomics Platform"/>
            <consortium name="The Broad Institute Genome Sequencing Center for Infectious Disease"/>
            <person name="Wu L."/>
            <person name="Ma J."/>
        </authorList>
    </citation>
    <scope>NUCLEOTIDE SEQUENCE [LARGE SCALE GENOMIC DNA]</scope>
    <source>
        <strain evidence="2">JCM 30742</strain>
    </source>
</reference>
<gene>
    <name evidence="1" type="ORF">GCM10023081_08620</name>
</gene>
<organism evidence="1 2">
    <name type="scientific">Arthrobacter ginkgonis</name>
    <dbReference type="NCBI Taxonomy" id="1630594"/>
    <lineage>
        <taxon>Bacteria</taxon>
        <taxon>Bacillati</taxon>
        <taxon>Actinomycetota</taxon>
        <taxon>Actinomycetes</taxon>
        <taxon>Micrococcales</taxon>
        <taxon>Micrococcaceae</taxon>
        <taxon>Arthrobacter</taxon>
    </lineage>
</organism>
<dbReference type="Proteomes" id="UP001500752">
    <property type="component" value="Unassembled WGS sequence"/>
</dbReference>
<name>A0ABP7C1F9_9MICC</name>
<evidence type="ECO:0000313" key="2">
    <source>
        <dbReference type="Proteomes" id="UP001500752"/>
    </source>
</evidence>
<dbReference type="RefSeq" id="WP_345148738.1">
    <property type="nucleotide sequence ID" value="NZ_BAABEO010000008.1"/>
</dbReference>
<protein>
    <submittedName>
        <fullName evidence="1">Uncharacterized protein</fullName>
    </submittedName>
</protein>
<dbReference type="EMBL" id="BAABEO010000008">
    <property type="protein sequence ID" value="GAA3672548.1"/>
    <property type="molecule type" value="Genomic_DNA"/>
</dbReference>
<keyword evidence="2" id="KW-1185">Reference proteome</keyword>
<evidence type="ECO:0000313" key="1">
    <source>
        <dbReference type="EMBL" id="GAA3672548.1"/>
    </source>
</evidence>
<sequence length="101" mass="10628">MSRLIDIQPGLQDLPEELVVGVGDVLRFSATGGHLREGTAVELIGILTDAVLGTDGRVLSPMGPPGTVLFHATAPGRAVIDVATGDPWQQSTTWSLNIRVE</sequence>
<proteinExistence type="predicted"/>
<accession>A0ABP7C1F9</accession>
<comment type="caution">
    <text evidence="1">The sequence shown here is derived from an EMBL/GenBank/DDBJ whole genome shotgun (WGS) entry which is preliminary data.</text>
</comment>